<dbReference type="EMBL" id="JBHRSJ010000035">
    <property type="protein sequence ID" value="MFC2974644.1"/>
    <property type="molecule type" value="Genomic_DNA"/>
</dbReference>
<gene>
    <name evidence="2" type="ORF">ACFOJE_20850</name>
</gene>
<sequence length="93" mass="9874">MTPSVSARKAAELLGSKAELARRLSVKKPTVSQWCSGTRPIPAARAVEIERLTEGEVSRRDLCPSFPWADADMSSADLEANDSTQVGSSVGGQ</sequence>
<evidence type="ECO:0000256" key="1">
    <source>
        <dbReference type="SAM" id="MobiDB-lite"/>
    </source>
</evidence>
<feature type="region of interest" description="Disordered" evidence="1">
    <location>
        <begin position="73"/>
        <end position="93"/>
    </location>
</feature>
<dbReference type="Gene3D" id="1.10.260.40">
    <property type="entry name" value="lambda repressor-like DNA-binding domains"/>
    <property type="match status" value="1"/>
</dbReference>
<dbReference type="InterPro" id="IPR001387">
    <property type="entry name" value="Cro/C1-type_HTH"/>
</dbReference>
<proteinExistence type="predicted"/>
<dbReference type="RefSeq" id="WP_377816901.1">
    <property type="nucleotide sequence ID" value="NZ_JBHRSJ010000035.1"/>
</dbReference>
<organism evidence="2 3">
    <name type="scientific">Azotobacter bryophylli</name>
    <dbReference type="NCBI Taxonomy" id="1986537"/>
    <lineage>
        <taxon>Bacteria</taxon>
        <taxon>Pseudomonadati</taxon>
        <taxon>Pseudomonadota</taxon>
        <taxon>Gammaproteobacteria</taxon>
        <taxon>Pseudomonadales</taxon>
        <taxon>Pseudomonadaceae</taxon>
        <taxon>Azotobacter</taxon>
    </lineage>
</organism>
<feature type="compositionally biased region" description="Polar residues" evidence="1">
    <location>
        <begin position="81"/>
        <end position="93"/>
    </location>
</feature>
<dbReference type="Proteomes" id="UP001595457">
    <property type="component" value="Unassembled WGS sequence"/>
</dbReference>
<name>A0ABV7AYJ4_9GAMM</name>
<dbReference type="SUPFAM" id="SSF47413">
    <property type="entry name" value="lambda repressor-like DNA-binding domains"/>
    <property type="match status" value="1"/>
</dbReference>
<reference evidence="3" key="1">
    <citation type="journal article" date="2019" name="Int. J. Syst. Evol. Microbiol.">
        <title>The Global Catalogue of Microorganisms (GCM) 10K type strain sequencing project: providing services to taxonomists for standard genome sequencing and annotation.</title>
        <authorList>
            <consortium name="The Broad Institute Genomics Platform"/>
            <consortium name="The Broad Institute Genome Sequencing Center for Infectious Disease"/>
            <person name="Wu L."/>
            <person name="Ma J."/>
        </authorList>
    </citation>
    <scope>NUCLEOTIDE SEQUENCE [LARGE SCALE GENOMIC DNA]</scope>
    <source>
        <strain evidence="3">KCTC 62195</strain>
    </source>
</reference>
<accession>A0ABV7AYJ4</accession>
<protein>
    <submittedName>
        <fullName evidence="2">Transcriptional regulator</fullName>
    </submittedName>
</protein>
<dbReference type="InterPro" id="IPR031856">
    <property type="entry name" value="YdaS_toxin-like"/>
</dbReference>
<dbReference type="Pfam" id="PF15943">
    <property type="entry name" value="YdaS_toxin"/>
    <property type="match status" value="1"/>
</dbReference>
<comment type="caution">
    <text evidence="2">The sequence shown here is derived from an EMBL/GenBank/DDBJ whole genome shotgun (WGS) entry which is preliminary data.</text>
</comment>
<dbReference type="InterPro" id="IPR010982">
    <property type="entry name" value="Lambda_DNA-bd_dom_sf"/>
</dbReference>
<evidence type="ECO:0000313" key="2">
    <source>
        <dbReference type="EMBL" id="MFC2974644.1"/>
    </source>
</evidence>
<keyword evidence="3" id="KW-1185">Reference proteome</keyword>
<evidence type="ECO:0000313" key="3">
    <source>
        <dbReference type="Proteomes" id="UP001595457"/>
    </source>
</evidence>
<dbReference type="CDD" id="cd00093">
    <property type="entry name" value="HTH_XRE"/>
    <property type="match status" value="1"/>
</dbReference>